<feature type="compositionally biased region" description="Low complexity" evidence="1">
    <location>
        <begin position="705"/>
        <end position="719"/>
    </location>
</feature>
<feature type="region of interest" description="Disordered" evidence="1">
    <location>
        <begin position="646"/>
        <end position="722"/>
    </location>
</feature>
<name>A0A7S4RIH0_9DINO</name>
<sequence>MALRLLVLVALPPLLLHGASAVSEAGLYNDGRKHVPVAVLGQRWRNLEGSSRCGGQDAQPLLWRTTASNRTVYLLATYPVAREDMLPMQPQVQNALECADVAYFELACAPKDLGHYMVHCRHYSATEEKDSVPQRISLQSLQELQAAVSQLAQNAVPECATAAAKLMNASQVLATSRQTLRAFYHQAVQVLHSSACKRKSGVVMYQESLRTAFGLSRPVFGLRDVATECAIYAGSSEQQDQALARKMAADFRSAEWRANMTSAQQAMEDILHCGDLARLRTLPNVAQLPNLGETHLGQRNQMIADGVFQAMTEQPGRNLLVVLGITHFLDFGKTASVKTLLQNRTGLTFQRVTADTDLRCTASSYSAPGARELGRCLIPPGRSQPASCDAFSKAFKQAEAAATVNYPKPNATLGLLTMGRVKNKENCTQCVGSNFTCTCEITWENSTAFADLCNRTTVEGVHGMVVYMDLTRNPGSVHPGPGLAFKSVRGLYQSCIATSCDMGFRQEIALRHWYEQDATLAGGIVTLRFPGQHLEIDQGWVTFTPWPWWAWVLFILLIGVCVVGLLRLFMVPKVKKAKRSMHLGEYQTPLPTVDDQFQKVDSAGPSRMEERPPSPLPDRYDRQTQLWEMQQMQQQRQLHLPPQQTELEMQRQQQQQEPPPYSQEGDYMRSARDGRGPDEGWPWPAPHPGAFSGTEPEPIQKGPVWQPQLDWPQLDQPSPFGACDNTILNQAMQMQQRLGDAGAQAVQQMQQQAMVNWKRQNMPPGLPRSSSQPPPGPSPLQTSGSYSLQPPPLLMPFGPGQPGQPPLSGPFQGGPPLSGAGGPPLSGAGPPGQPPFSAPFQTGSPPRTNTGQFPGPTGTGAPLFGIPQAAAPPSPSHGLSGTMFSVGQVGAAPQMPYPYARMS</sequence>
<feature type="signal peptide" evidence="3">
    <location>
        <begin position="1"/>
        <end position="21"/>
    </location>
</feature>
<feature type="compositionally biased region" description="Polar residues" evidence="1">
    <location>
        <begin position="839"/>
        <end position="852"/>
    </location>
</feature>
<dbReference type="Pfam" id="PF01963">
    <property type="entry name" value="TraB_PrgY_gumN"/>
    <property type="match status" value="1"/>
</dbReference>
<evidence type="ECO:0000313" key="4">
    <source>
        <dbReference type="EMBL" id="CAE4613907.1"/>
    </source>
</evidence>
<evidence type="ECO:0000256" key="2">
    <source>
        <dbReference type="SAM" id="Phobius"/>
    </source>
</evidence>
<proteinExistence type="predicted"/>
<dbReference type="InterPro" id="IPR002816">
    <property type="entry name" value="TraB/PrgY/GumN_fam"/>
</dbReference>
<dbReference type="AlphaFoldDB" id="A0A7S4RIH0"/>
<organism evidence="4">
    <name type="scientific">Alexandrium monilatum</name>
    <dbReference type="NCBI Taxonomy" id="311494"/>
    <lineage>
        <taxon>Eukaryota</taxon>
        <taxon>Sar</taxon>
        <taxon>Alveolata</taxon>
        <taxon>Dinophyceae</taxon>
        <taxon>Gonyaulacales</taxon>
        <taxon>Pyrocystaceae</taxon>
        <taxon>Alexandrium</taxon>
    </lineage>
</organism>
<accession>A0A7S4RIH0</accession>
<feature type="chain" id="PRO_5030858255" evidence="3">
    <location>
        <begin position="22"/>
        <end position="903"/>
    </location>
</feature>
<feature type="compositionally biased region" description="Basic and acidic residues" evidence="1">
    <location>
        <begin position="607"/>
        <end position="620"/>
    </location>
</feature>
<keyword evidence="2" id="KW-0472">Membrane</keyword>
<keyword evidence="3" id="KW-0732">Signal</keyword>
<protein>
    <submittedName>
        <fullName evidence="4">Uncharacterized protein</fullName>
    </submittedName>
</protein>
<feature type="compositionally biased region" description="Low complexity" evidence="1">
    <location>
        <begin position="646"/>
        <end position="656"/>
    </location>
</feature>
<keyword evidence="2" id="KW-0812">Transmembrane</keyword>
<gene>
    <name evidence="4" type="ORF">AMON00008_LOCUS35185</name>
</gene>
<dbReference type="EMBL" id="HBNR01050318">
    <property type="protein sequence ID" value="CAE4613907.1"/>
    <property type="molecule type" value="Transcribed_RNA"/>
</dbReference>
<evidence type="ECO:0000256" key="1">
    <source>
        <dbReference type="SAM" id="MobiDB-lite"/>
    </source>
</evidence>
<feature type="compositionally biased region" description="Basic and acidic residues" evidence="1">
    <location>
        <begin position="666"/>
        <end position="678"/>
    </location>
</feature>
<feature type="region of interest" description="Disordered" evidence="1">
    <location>
        <begin position="593"/>
        <end position="620"/>
    </location>
</feature>
<reference evidence="4" key="1">
    <citation type="submission" date="2021-01" db="EMBL/GenBank/DDBJ databases">
        <authorList>
            <person name="Corre E."/>
            <person name="Pelletier E."/>
            <person name="Niang G."/>
            <person name="Scheremetjew M."/>
            <person name="Finn R."/>
            <person name="Kale V."/>
            <person name="Holt S."/>
            <person name="Cochrane G."/>
            <person name="Meng A."/>
            <person name="Brown T."/>
            <person name="Cohen L."/>
        </authorList>
    </citation>
    <scope>NUCLEOTIDE SEQUENCE</scope>
    <source>
        <strain evidence="4">CCMP3105</strain>
    </source>
</reference>
<feature type="region of interest" description="Disordered" evidence="1">
    <location>
        <begin position="760"/>
        <end position="882"/>
    </location>
</feature>
<keyword evidence="2" id="KW-1133">Transmembrane helix</keyword>
<evidence type="ECO:0000256" key="3">
    <source>
        <dbReference type="SAM" id="SignalP"/>
    </source>
</evidence>
<feature type="transmembrane region" description="Helical" evidence="2">
    <location>
        <begin position="548"/>
        <end position="569"/>
    </location>
</feature>